<dbReference type="AlphaFoldDB" id="A0A132NXP3"/>
<dbReference type="VEuPathDB" id="GiardiaDB:QR46_1124"/>
<evidence type="ECO:0000313" key="1">
    <source>
        <dbReference type="EMBL" id="KWX14830.1"/>
    </source>
</evidence>
<proteinExistence type="predicted"/>
<reference evidence="1 2" key="1">
    <citation type="journal article" date="2015" name="Mol. Biochem. Parasitol.">
        <title>Identification of polymorphic genes for use in assemblage B genotyping assays through comparative genomics of multiple assemblage B Giardia duodenalis isolates.</title>
        <authorList>
            <person name="Wielinga C."/>
            <person name="Thompson R.C."/>
            <person name="Monis P."/>
            <person name="Ryan U."/>
        </authorList>
    </citation>
    <scope>NUCLEOTIDE SEQUENCE [LARGE SCALE GENOMIC DNA]</scope>
    <source>
        <strain evidence="1 2">BAH15c1</strain>
    </source>
</reference>
<sequence>MLLQRTKLSRIYGFIEQDMRIQTVGDRKEEALLTRKNMCCDSALRA</sequence>
<dbReference type="EMBL" id="JXTI01000021">
    <property type="protein sequence ID" value="KWX14830.1"/>
    <property type="molecule type" value="Genomic_DNA"/>
</dbReference>
<organism evidence="1 2">
    <name type="scientific">Giardia duodenalis assemblage B</name>
    <dbReference type="NCBI Taxonomy" id="1394984"/>
    <lineage>
        <taxon>Eukaryota</taxon>
        <taxon>Metamonada</taxon>
        <taxon>Diplomonadida</taxon>
        <taxon>Hexamitidae</taxon>
        <taxon>Giardiinae</taxon>
        <taxon>Giardia</taxon>
    </lineage>
</organism>
<dbReference type="Proteomes" id="UP000070089">
    <property type="component" value="Unassembled WGS sequence"/>
</dbReference>
<evidence type="ECO:0000313" key="2">
    <source>
        <dbReference type="Proteomes" id="UP000070089"/>
    </source>
</evidence>
<comment type="caution">
    <text evidence="1">The sequence shown here is derived from an EMBL/GenBank/DDBJ whole genome shotgun (WGS) entry which is preliminary data.</text>
</comment>
<protein>
    <submittedName>
        <fullName evidence="1">ATPase involved in DNA repair/chromosome segregation</fullName>
    </submittedName>
</protein>
<gene>
    <name evidence="1" type="ORF">QR46_1124</name>
</gene>
<accession>A0A132NXP3</accession>
<name>A0A132NXP3_GIAIN</name>